<evidence type="ECO:0000256" key="1">
    <source>
        <dbReference type="SAM" id="MobiDB-lite"/>
    </source>
</evidence>
<dbReference type="GeneID" id="43599357"/>
<keyword evidence="3" id="KW-1185">Reference proteome</keyword>
<proteinExistence type="predicted"/>
<gene>
    <name evidence="2" type="ORF">BP5553_06508</name>
</gene>
<dbReference type="RefSeq" id="XP_031868552.1">
    <property type="nucleotide sequence ID" value="XM_032015131.1"/>
</dbReference>
<reference evidence="2 3" key="1">
    <citation type="journal article" date="2018" name="IMA Fungus">
        <title>IMA Genome-F 9: Draft genome sequence of Annulohypoxylon stygium, Aspergillus mulundensis, Berkeleyomyces basicola (syn. Thielaviopsis basicola), Ceratocystis smalleyi, two Cercospora beticola strains, Coleophoma cylindrospora, Fusarium fracticaudum, Phialophora cf. hyalina, and Morchella septimelata.</title>
        <authorList>
            <person name="Wingfield B.D."/>
            <person name="Bills G.F."/>
            <person name="Dong Y."/>
            <person name="Huang W."/>
            <person name="Nel W.J."/>
            <person name="Swalarsk-Parry B.S."/>
            <person name="Vaghefi N."/>
            <person name="Wilken P.M."/>
            <person name="An Z."/>
            <person name="de Beer Z.W."/>
            <person name="De Vos L."/>
            <person name="Chen L."/>
            <person name="Duong T.A."/>
            <person name="Gao Y."/>
            <person name="Hammerbacher A."/>
            <person name="Kikkert J.R."/>
            <person name="Li Y."/>
            <person name="Li H."/>
            <person name="Li K."/>
            <person name="Li Q."/>
            <person name="Liu X."/>
            <person name="Ma X."/>
            <person name="Naidoo K."/>
            <person name="Pethybridge S.J."/>
            <person name="Sun J."/>
            <person name="Steenkamp E.T."/>
            <person name="van der Nest M.A."/>
            <person name="van Wyk S."/>
            <person name="Wingfield M.J."/>
            <person name="Xiong C."/>
            <person name="Yue Q."/>
            <person name="Zhang X."/>
        </authorList>
    </citation>
    <scope>NUCLEOTIDE SEQUENCE [LARGE SCALE GENOMIC DNA]</scope>
    <source>
        <strain evidence="2 3">BP 5553</strain>
    </source>
</reference>
<evidence type="ECO:0000313" key="3">
    <source>
        <dbReference type="Proteomes" id="UP000254866"/>
    </source>
</evidence>
<dbReference type="AlphaFoldDB" id="A0A370TK44"/>
<name>A0A370TK44_9HELO</name>
<dbReference type="OrthoDB" id="5081713at2759"/>
<organism evidence="2 3">
    <name type="scientific">Venustampulla echinocandica</name>
    <dbReference type="NCBI Taxonomy" id="2656787"/>
    <lineage>
        <taxon>Eukaryota</taxon>
        <taxon>Fungi</taxon>
        <taxon>Dikarya</taxon>
        <taxon>Ascomycota</taxon>
        <taxon>Pezizomycotina</taxon>
        <taxon>Leotiomycetes</taxon>
        <taxon>Helotiales</taxon>
        <taxon>Pleuroascaceae</taxon>
        <taxon>Venustampulla</taxon>
    </lineage>
</organism>
<dbReference type="STRING" id="2656787.A0A370TK44"/>
<feature type="compositionally biased region" description="Acidic residues" evidence="1">
    <location>
        <begin position="418"/>
        <end position="450"/>
    </location>
</feature>
<dbReference type="Proteomes" id="UP000254866">
    <property type="component" value="Unassembled WGS sequence"/>
</dbReference>
<protein>
    <submittedName>
        <fullName evidence="2">Uncharacterized protein</fullName>
    </submittedName>
</protein>
<comment type="caution">
    <text evidence="2">The sequence shown here is derived from an EMBL/GenBank/DDBJ whole genome shotgun (WGS) entry which is preliminary data.</text>
</comment>
<feature type="region of interest" description="Disordered" evidence="1">
    <location>
        <begin position="418"/>
        <end position="523"/>
    </location>
</feature>
<evidence type="ECO:0000313" key="2">
    <source>
        <dbReference type="EMBL" id="RDL35896.1"/>
    </source>
</evidence>
<sequence>MTPKRSLGVNTLQENCISYHDELLISRDVKEYLVKHYPQASIVTEGLLDCKNILSRSSYEKLSERSQKKIRKNFRGSMIPPLDKRSSVDLESYEERYQTAQHDARFELARRIQRSAKDIKSGKEPRWSAVVKNELFGNLIESSRRAEGIKVFDAKQIVERVMVEDEDTWEHGHKSLQRTTPLEAPDLTAPKPDLYIALPIIKRTSNPEGFHRDDYIQNFTENNLALLEQVENGNLISNPMTRLYKKTELNEKDLVCFPCAVVEIKHHRVRRSFREKCYCQAANATATALSMLSRLSHLSIPNKFFTEIQPVVAFTFIGHQSRVWIAVISDRRWDDDELQCGYEMQCIWKGDLRVIWDTVQLCRIIENLHYWIVRHYRPWVSSCLDRWRWVVKTHDEKNDASMGELDDLLPSEIDLMSEEDYDEDSSEESESEEGEYSEDEDDDEDVESEVESVGTPISISRVSRPRNSRDEGIPSSKSLYSTPQRRSNAATLSPEVLLTKRPQLHYDERNPLPLRHVRNHSTG</sequence>
<feature type="compositionally biased region" description="Polar residues" evidence="1">
    <location>
        <begin position="475"/>
        <end position="491"/>
    </location>
</feature>
<accession>A0A370TK44</accession>
<dbReference type="EMBL" id="NPIC01000005">
    <property type="protein sequence ID" value="RDL35896.1"/>
    <property type="molecule type" value="Genomic_DNA"/>
</dbReference>